<sequence length="99" mass="11645">MLDFTKPSFEREIWSLELKFDDEMGYLELIMSPLVSHYGFYFWIMLKDSNLSSSCVICIQDFHAICYDLTNSMLIISTYPSLLFLEIISIHIITGWLFV</sequence>
<dbReference type="AlphaFoldDB" id="A0ABC8RPL5"/>
<feature type="transmembrane region" description="Helical" evidence="1">
    <location>
        <begin position="79"/>
        <end position="98"/>
    </location>
</feature>
<keyword evidence="1" id="KW-1133">Transmembrane helix</keyword>
<comment type="caution">
    <text evidence="2">The sequence shown here is derived from an EMBL/GenBank/DDBJ whole genome shotgun (WGS) entry which is preliminary data.</text>
</comment>
<evidence type="ECO:0000256" key="1">
    <source>
        <dbReference type="SAM" id="Phobius"/>
    </source>
</evidence>
<dbReference type="Proteomes" id="UP001642360">
    <property type="component" value="Unassembled WGS sequence"/>
</dbReference>
<name>A0ABC8RPL5_9AQUA</name>
<evidence type="ECO:0000313" key="3">
    <source>
        <dbReference type="Proteomes" id="UP001642360"/>
    </source>
</evidence>
<keyword evidence="1" id="KW-0812">Transmembrane</keyword>
<evidence type="ECO:0000313" key="2">
    <source>
        <dbReference type="EMBL" id="CAK9146913.1"/>
    </source>
</evidence>
<reference evidence="2 3" key="1">
    <citation type="submission" date="2024-02" db="EMBL/GenBank/DDBJ databases">
        <authorList>
            <person name="Vignale AGUSTIN F."/>
            <person name="Sosa J E."/>
            <person name="Modenutti C."/>
        </authorList>
    </citation>
    <scope>NUCLEOTIDE SEQUENCE [LARGE SCALE GENOMIC DNA]</scope>
</reference>
<gene>
    <name evidence="2" type="ORF">ILEXP_LOCUS14791</name>
</gene>
<keyword evidence="1" id="KW-0472">Membrane</keyword>
<feature type="transmembrane region" description="Helical" evidence="1">
    <location>
        <begin position="24"/>
        <end position="44"/>
    </location>
</feature>
<protein>
    <submittedName>
        <fullName evidence="2">Uncharacterized protein</fullName>
    </submittedName>
</protein>
<proteinExistence type="predicted"/>
<organism evidence="2 3">
    <name type="scientific">Ilex paraguariensis</name>
    <name type="common">yerba mate</name>
    <dbReference type="NCBI Taxonomy" id="185542"/>
    <lineage>
        <taxon>Eukaryota</taxon>
        <taxon>Viridiplantae</taxon>
        <taxon>Streptophyta</taxon>
        <taxon>Embryophyta</taxon>
        <taxon>Tracheophyta</taxon>
        <taxon>Spermatophyta</taxon>
        <taxon>Magnoliopsida</taxon>
        <taxon>eudicotyledons</taxon>
        <taxon>Gunneridae</taxon>
        <taxon>Pentapetalae</taxon>
        <taxon>asterids</taxon>
        <taxon>campanulids</taxon>
        <taxon>Aquifoliales</taxon>
        <taxon>Aquifoliaceae</taxon>
        <taxon>Ilex</taxon>
    </lineage>
</organism>
<keyword evidence="3" id="KW-1185">Reference proteome</keyword>
<accession>A0ABC8RPL5</accession>
<dbReference type="EMBL" id="CAUOFW020001625">
    <property type="protein sequence ID" value="CAK9146913.1"/>
    <property type="molecule type" value="Genomic_DNA"/>
</dbReference>